<sequence length="106" mass="13186">MKTSRSRGRRRRRTISRHDEQEEEDKQEEAEKQLQQDKDEQEQEQEEDNEEQYRTSWWTNRSMIWRMTMRRRSVLNVLTELDHFPLLLASQLNYLLPRPFVSMFIK</sequence>
<protein>
    <submittedName>
        <fullName evidence="2">Uncharacterized protein</fullName>
    </submittedName>
</protein>
<dbReference type="EMBL" id="UYJE01009795">
    <property type="protein sequence ID" value="VDI76901.1"/>
    <property type="molecule type" value="Genomic_DNA"/>
</dbReference>
<reference evidence="2" key="1">
    <citation type="submission" date="2018-11" db="EMBL/GenBank/DDBJ databases">
        <authorList>
            <person name="Alioto T."/>
            <person name="Alioto T."/>
        </authorList>
    </citation>
    <scope>NUCLEOTIDE SEQUENCE</scope>
</reference>
<accession>A0A8B6HB30</accession>
<evidence type="ECO:0000256" key="1">
    <source>
        <dbReference type="SAM" id="MobiDB-lite"/>
    </source>
</evidence>
<feature type="region of interest" description="Disordered" evidence="1">
    <location>
        <begin position="1"/>
        <end position="53"/>
    </location>
</feature>
<keyword evidence="3" id="KW-1185">Reference proteome</keyword>
<organism evidence="2 3">
    <name type="scientific">Mytilus galloprovincialis</name>
    <name type="common">Mediterranean mussel</name>
    <dbReference type="NCBI Taxonomy" id="29158"/>
    <lineage>
        <taxon>Eukaryota</taxon>
        <taxon>Metazoa</taxon>
        <taxon>Spiralia</taxon>
        <taxon>Lophotrochozoa</taxon>
        <taxon>Mollusca</taxon>
        <taxon>Bivalvia</taxon>
        <taxon>Autobranchia</taxon>
        <taxon>Pteriomorphia</taxon>
        <taxon>Mytilida</taxon>
        <taxon>Mytiloidea</taxon>
        <taxon>Mytilidae</taxon>
        <taxon>Mytilinae</taxon>
        <taxon>Mytilus</taxon>
    </lineage>
</organism>
<dbReference type="Proteomes" id="UP000596742">
    <property type="component" value="Unassembled WGS sequence"/>
</dbReference>
<feature type="compositionally biased region" description="Basic residues" evidence="1">
    <location>
        <begin position="1"/>
        <end position="15"/>
    </location>
</feature>
<evidence type="ECO:0000313" key="3">
    <source>
        <dbReference type="Proteomes" id="UP000596742"/>
    </source>
</evidence>
<dbReference type="AlphaFoldDB" id="A0A8B6HB30"/>
<gene>
    <name evidence="2" type="ORF">MGAL_10B018651</name>
</gene>
<evidence type="ECO:0000313" key="2">
    <source>
        <dbReference type="EMBL" id="VDI76901.1"/>
    </source>
</evidence>
<feature type="compositionally biased region" description="Acidic residues" evidence="1">
    <location>
        <begin position="39"/>
        <end position="50"/>
    </location>
</feature>
<proteinExistence type="predicted"/>
<feature type="compositionally biased region" description="Basic and acidic residues" evidence="1">
    <location>
        <begin position="29"/>
        <end position="38"/>
    </location>
</feature>
<name>A0A8B6HB30_MYTGA</name>
<comment type="caution">
    <text evidence="2">The sequence shown here is derived from an EMBL/GenBank/DDBJ whole genome shotgun (WGS) entry which is preliminary data.</text>
</comment>